<dbReference type="Proteomes" id="UP000297703">
    <property type="component" value="Unassembled WGS sequence"/>
</dbReference>
<dbReference type="GO" id="GO:0034220">
    <property type="term" value="P:monoatomic ion transmembrane transport"/>
    <property type="evidence" value="ECO:0007669"/>
    <property type="project" value="UniProtKB-KW"/>
</dbReference>
<evidence type="ECO:0000313" key="3">
    <source>
        <dbReference type="Proteomes" id="UP000297703"/>
    </source>
</evidence>
<dbReference type="EMBL" id="QXTE01000353">
    <property type="protein sequence ID" value="TFJ99024.1"/>
    <property type="molecule type" value="Genomic_DNA"/>
</dbReference>
<keyword evidence="2" id="KW-0407">Ion channel</keyword>
<reference evidence="2 3" key="1">
    <citation type="submission" date="2019-04" db="EMBL/GenBank/DDBJ databases">
        <title>Draft genome of the big-headed turtle Platysternon megacephalum.</title>
        <authorList>
            <person name="Gong S."/>
        </authorList>
    </citation>
    <scope>NUCLEOTIDE SEQUENCE [LARGE SCALE GENOMIC DNA]</scope>
    <source>
        <strain evidence="2">DO16091913</strain>
        <tissue evidence="2">Muscle</tissue>
    </source>
</reference>
<protein>
    <submittedName>
        <fullName evidence="2">G protein-activated inward rectifier potassium channel 4-like</fullName>
    </submittedName>
</protein>
<keyword evidence="2" id="KW-0406">Ion transport</keyword>
<keyword evidence="2" id="KW-0813">Transport</keyword>
<feature type="compositionally biased region" description="Basic and acidic residues" evidence="1">
    <location>
        <begin position="1"/>
        <end position="10"/>
    </location>
</feature>
<proteinExistence type="predicted"/>
<reference evidence="2 3" key="2">
    <citation type="submission" date="2019-04" db="EMBL/GenBank/DDBJ databases">
        <title>The genome sequence of big-headed turtle.</title>
        <authorList>
            <person name="Gong S."/>
        </authorList>
    </citation>
    <scope>NUCLEOTIDE SEQUENCE [LARGE SCALE GENOMIC DNA]</scope>
    <source>
        <strain evidence="2">DO16091913</strain>
        <tissue evidence="2">Muscle</tissue>
    </source>
</reference>
<keyword evidence="3" id="KW-1185">Reference proteome</keyword>
<sequence>MARALQERSRAQPTAALPGDPGILLGGPVAVPPAVCPGILALPPRLNCGLCPDGPAPCSLYHCIRGPEPPRRWDAPQAGRTRGSVAHGELQPMQDEGPPTEPAPEGAVSNGRLPGEPLDPEQALGAQLRRMGDAFHQAHERQWRQRQRQGAPLWARFYHFISQLLGALYNMPVDVMPELQPH</sequence>
<evidence type="ECO:0000256" key="1">
    <source>
        <dbReference type="SAM" id="MobiDB-lite"/>
    </source>
</evidence>
<dbReference type="OrthoDB" id="9425050at2759"/>
<name>A0A4D9DPN7_9SAUR</name>
<comment type="caution">
    <text evidence="2">The sequence shown here is derived from an EMBL/GenBank/DDBJ whole genome shotgun (WGS) entry which is preliminary data.</text>
</comment>
<feature type="region of interest" description="Disordered" evidence="1">
    <location>
        <begin position="1"/>
        <end position="21"/>
    </location>
</feature>
<dbReference type="AlphaFoldDB" id="A0A4D9DPN7"/>
<feature type="region of interest" description="Disordered" evidence="1">
    <location>
        <begin position="69"/>
        <end position="120"/>
    </location>
</feature>
<accession>A0A4D9DPN7</accession>
<organism evidence="2 3">
    <name type="scientific">Platysternon megacephalum</name>
    <name type="common">big-headed turtle</name>
    <dbReference type="NCBI Taxonomy" id="55544"/>
    <lineage>
        <taxon>Eukaryota</taxon>
        <taxon>Metazoa</taxon>
        <taxon>Chordata</taxon>
        <taxon>Craniata</taxon>
        <taxon>Vertebrata</taxon>
        <taxon>Euteleostomi</taxon>
        <taxon>Archelosauria</taxon>
        <taxon>Testudinata</taxon>
        <taxon>Testudines</taxon>
        <taxon>Cryptodira</taxon>
        <taxon>Durocryptodira</taxon>
        <taxon>Testudinoidea</taxon>
        <taxon>Platysternidae</taxon>
        <taxon>Platysternon</taxon>
    </lineage>
</organism>
<gene>
    <name evidence="2" type="ORF">DR999_PMT18997</name>
</gene>
<evidence type="ECO:0000313" key="2">
    <source>
        <dbReference type="EMBL" id="TFJ99024.1"/>
    </source>
</evidence>